<dbReference type="PANTHER" id="PTHR43104">
    <property type="entry name" value="L-2-HYDROXYGLUTARATE DEHYDROGENASE, MITOCHONDRIAL"/>
    <property type="match status" value="1"/>
</dbReference>
<dbReference type="InterPro" id="IPR006076">
    <property type="entry name" value="FAD-dep_OxRdtase"/>
</dbReference>
<keyword evidence="8" id="KW-1185">Reference proteome</keyword>
<evidence type="ECO:0000313" key="8">
    <source>
        <dbReference type="Proteomes" id="UP000641137"/>
    </source>
</evidence>
<dbReference type="Gene3D" id="3.30.9.10">
    <property type="entry name" value="D-Amino Acid Oxidase, subunit A, domain 2"/>
    <property type="match status" value="1"/>
</dbReference>
<comment type="caution">
    <text evidence="7">The sequence shown here is derived from an EMBL/GenBank/DDBJ whole genome shotgun (WGS) entry which is preliminary data.</text>
</comment>
<dbReference type="Proteomes" id="UP000641137">
    <property type="component" value="Unassembled WGS sequence"/>
</dbReference>
<keyword evidence="3" id="KW-0274">FAD</keyword>
<dbReference type="EMBL" id="BMZO01000005">
    <property type="protein sequence ID" value="GHC70568.1"/>
    <property type="molecule type" value="Genomic_DNA"/>
</dbReference>
<dbReference type="SUPFAM" id="SSF51905">
    <property type="entry name" value="FAD/NAD(P)-binding domain"/>
    <property type="match status" value="1"/>
</dbReference>
<dbReference type="PANTHER" id="PTHR43104:SF4">
    <property type="entry name" value="L-2-HYDROXYGLUTARATE DEHYDROGENASE, MITOCHONDRIAL"/>
    <property type="match status" value="1"/>
</dbReference>
<evidence type="ECO:0000256" key="5">
    <source>
        <dbReference type="ARBA" id="ARBA00037941"/>
    </source>
</evidence>
<dbReference type="InterPro" id="IPR036188">
    <property type="entry name" value="FAD/NAD-bd_sf"/>
</dbReference>
<dbReference type="GO" id="GO:0047545">
    <property type="term" value="F:(S)-2-hydroxyglutarate dehydrogenase activity"/>
    <property type="evidence" value="ECO:0007669"/>
    <property type="project" value="TreeGrafter"/>
</dbReference>
<name>A0A8J3DII4_9HYPH</name>
<keyword evidence="2" id="KW-0285">Flavoprotein</keyword>
<reference evidence="7" key="2">
    <citation type="submission" date="2020-09" db="EMBL/GenBank/DDBJ databases">
        <authorList>
            <person name="Sun Q."/>
            <person name="Kim S."/>
        </authorList>
    </citation>
    <scope>NUCLEOTIDE SEQUENCE</scope>
    <source>
        <strain evidence="7">KCTC 42097</strain>
    </source>
</reference>
<reference evidence="7" key="1">
    <citation type="journal article" date="2014" name="Int. J. Syst. Evol. Microbiol.">
        <title>Complete genome sequence of Corynebacterium casei LMG S-19264T (=DSM 44701T), isolated from a smear-ripened cheese.</title>
        <authorList>
            <consortium name="US DOE Joint Genome Institute (JGI-PGF)"/>
            <person name="Walter F."/>
            <person name="Albersmeier A."/>
            <person name="Kalinowski J."/>
            <person name="Ruckert C."/>
        </authorList>
    </citation>
    <scope>NUCLEOTIDE SEQUENCE</scope>
    <source>
        <strain evidence="7">KCTC 42097</strain>
    </source>
</reference>
<accession>A0A8J3DII4</accession>
<evidence type="ECO:0000256" key="1">
    <source>
        <dbReference type="ARBA" id="ARBA00001974"/>
    </source>
</evidence>
<dbReference type="RefSeq" id="WP_189489575.1">
    <property type="nucleotide sequence ID" value="NZ_BMZO01000005.1"/>
</dbReference>
<gene>
    <name evidence="7" type="ORF">GCM10010136_17000</name>
</gene>
<comment type="cofactor">
    <cofactor evidence="1">
        <name>FAD</name>
        <dbReference type="ChEBI" id="CHEBI:57692"/>
    </cofactor>
</comment>
<evidence type="ECO:0000256" key="3">
    <source>
        <dbReference type="ARBA" id="ARBA00022827"/>
    </source>
</evidence>
<comment type="similarity">
    <text evidence="5">Belongs to the L2HGDH family.</text>
</comment>
<dbReference type="Pfam" id="PF01266">
    <property type="entry name" value="DAO"/>
    <property type="match status" value="1"/>
</dbReference>
<sequence length="373" mass="39918">MDKIECVVAGAGVVGLAIAREMALRGKEVMIFEAANMIGSETSSRNSEVIHAGIYYPKGSLKAQLCVQGKEMLYSYAKDRGIPHKRCGKLIVATEQEQIGTLDAIQQKALANGVEDLKILTKGQAKALEPSLSCEAALLSPSTGIIDSHVLMQTLEGDLENAGGIVALSTCIVSGKIVENGVVLLTKNRDTGEEFEILAENFVNAAGLGAQSIAHSIEGFNATSIPPFYMAKGNYFSANGRNIFSHLIYPVPQEGGLGVHLTLDLDGNMRFGPDVEWIQTIDYRVDAGRADIFYEEIRRYWPNLKDDALLPSYSGIRPKLVPEGTVAADFAIHGSDMHGALGQVHLYGIESPGLTSSLAIAKLVANKLATSIA</sequence>
<organism evidence="7 8">
    <name type="scientific">Limoniibacter endophyticus</name>
    <dbReference type="NCBI Taxonomy" id="1565040"/>
    <lineage>
        <taxon>Bacteria</taxon>
        <taxon>Pseudomonadati</taxon>
        <taxon>Pseudomonadota</taxon>
        <taxon>Alphaproteobacteria</taxon>
        <taxon>Hyphomicrobiales</taxon>
        <taxon>Bartonellaceae</taxon>
        <taxon>Limoniibacter</taxon>
    </lineage>
</organism>
<protein>
    <submittedName>
        <fullName evidence="7">Dehydrogenase</fullName>
    </submittedName>
</protein>
<proteinExistence type="inferred from homology"/>
<feature type="domain" description="FAD dependent oxidoreductase" evidence="6">
    <location>
        <begin position="6"/>
        <end position="366"/>
    </location>
</feature>
<keyword evidence="4" id="KW-0560">Oxidoreductase</keyword>
<evidence type="ECO:0000256" key="2">
    <source>
        <dbReference type="ARBA" id="ARBA00022630"/>
    </source>
</evidence>
<dbReference type="Gene3D" id="3.50.50.60">
    <property type="entry name" value="FAD/NAD(P)-binding domain"/>
    <property type="match status" value="1"/>
</dbReference>
<evidence type="ECO:0000313" key="7">
    <source>
        <dbReference type="EMBL" id="GHC70568.1"/>
    </source>
</evidence>
<evidence type="ECO:0000259" key="6">
    <source>
        <dbReference type="Pfam" id="PF01266"/>
    </source>
</evidence>
<dbReference type="AlphaFoldDB" id="A0A8J3DII4"/>
<evidence type="ECO:0000256" key="4">
    <source>
        <dbReference type="ARBA" id="ARBA00023002"/>
    </source>
</evidence>